<dbReference type="RefSeq" id="WP_166380324.1">
    <property type="nucleotide sequence ID" value="NZ_BAAATT010000011.1"/>
</dbReference>
<dbReference type="Proteomes" id="UP000660339">
    <property type="component" value="Unassembled WGS sequence"/>
</dbReference>
<dbReference type="InterPro" id="IPR015868">
    <property type="entry name" value="Glutaminase"/>
</dbReference>
<keyword evidence="4 6" id="KW-0378">Hydrolase</keyword>
<evidence type="ECO:0000256" key="5">
    <source>
        <dbReference type="ARBA" id="ARBA00049534"/>
    </source>
</evidence>
<evidence type="ECO:0000256" key="4">
    <source>
        <dbReference type="ARBA" id="ARBA00022801"/>
    </source>
</evidence>
<dbReference type="Gene3D" id="3.40.710.10">
    <property type="entry name" value="DD-peptidase/beta-lactamase superfamily"/>
    <property type="match status" value="1"/>
</dbReference>
<comment type="caution">
    <text evidence="7">The sequence shown here is derived from an EMBL/GenBank/DDBJ whole genome shotgun (WGS) entry which is preliminary data.</text>
</comment>
<comment type="catalytic activity">
    <reaction evidence="5 6">
        <text>L-glutamine + H2O = L-glutamate + NH4(+)</text>
        <dbReference type="Rhea" id="RHEA:15889"/>
        <dbReference type="ChEBI" id="CHEBI:15377"/>
        <dbReference type="ChEBI" id="CHEBI:28938"/>
        <dbReference type="ChEBI" id="CHEBI:29985"/>
        <dbReference type="ChEBI" id="CHEBI:58359"/>
        <dbReference type="EC" id="3.5.1.2"/>
    </reaction>
</comment>
<feature type="binding site" evidence="6">
    <location>
        <position position="99"/>
    </location>
    <ligand>
        <name>substrate</name>
    </ligand>
</feature>
<feature type="binding site" evidence="6">
    <location>
        <position position="49"/>
    </location>
    <ligand>
        <name>substrate</name>
    </ligand>
</feature>
<feature type="binding site" evidence="6">
    <location>
        <position position="175"/>
    </location>
    <ligand>
        <name>substrate</name>
    </ligand>
</feature>
<evidence type="ECO:0000313" key="8">
    <source>
        <dbReference type="Proteomes" id="UP000660339"/>
    </source>
</evidence>
<proteinExistence type="inferred from homology"/>
<organism evidence="7 8">
    <name type="scientific">Catellatospora methionotrophica</name>
    <dbReference type="NCBI Taxonomy" id="121620"/>
    <lineage>
        <taxon>Bacteria</taxon>
        <taxon>Bacillati</taxon>
        <taxon>Actinomycetota</taxon>
        <taxon>Actinomycetes</taxon>
        <taxon>Micromonosporales</taxon>
        <taxon>Micromonosporaceae</taxon>
        <taxon>Catellatospora</taxon>
    </lineage>
</organism>
<feature type="binding site" evidence="6">
    <location>
        <position position="144"/>
    </location>
    <ligand>
        <name>substrate</name>
    </ligand>
</feature>
<dbReference type="GO" id="GO:0004359">
    <property type="term" value="F:glutaminase activity"/>
    <property type="evidence" value="ECO:0007669"/>
    <property type="project" value="UniProtKB-UniRule"/>
</dbReference>
<protein>
    <recommendedName>
        <fullName evidence="3 6">Glutaminase</fullName>
        <ecNumber evidence="3 6">3.5.1.2</ecNumber>
    </recommendedName>
</protein>
<dbReference type="Pfam" id="PF04960">
    <property type="entry name" value="Glutaminase"/>
    <property type="match status" value="1"/>
</dbReference>
<dbReference type="SUPFAM" id="SSF56601">
    <property type="entry name" value="beta-lactamase/transpeptidase-like"/>
    <property type="match status" value="1"/>
</dbReference>
<dbReference type="EMBL" id="BONJ01000001">
    <property type="protein sequence ID" value="GIG12122.1"/>
    <property type="molecule type" value="Genomic_DNA"/>
</dbReference>
<evidence type="ECO:0000256" key="6">
    <source>
        <dbReference type="HAMAP-Rule" id="MF_00313"/>
    </source>
</evidence>
<dbReference type="GO" id="GO:0006543">
    <property type="term" value="P:L-glutamine catabolic process"/>
    <property type="evidence" value="ECO:0007669"/>
    <property type="project" value="TreeGrafter"/>
</dbReference>
<feature type="binding site" evidence="6">
    <location>
        <position position="226"/>
    </location>
    <ligand>
        <name>substrate</name>
    </ligand>
</feature>
<accession>A0A8J3PCK9</accession>
<dbReference type="GO" id="GO:0006537">
    <property type="term" value="P:glutamate biosynthetic process"/>
    <property type="evidence" value="ECO:0007669"/>
    <property type="project" value="TreeGrafter"/>
</dbReference>
<comment type="similarity">
    <text evidence="1 6">Belongs to the glutaminase family.</text>
</comment>
<keyword evidence="6" id="KW-0007">Acetylation</keyword>
<dbReference type="PANTHER" id="PTHR12544">
    <property type="entry name" value="GLUTAMINASE"/>
    <property type="match status" value="1"/>
</dbReference>
<dbReference type="InterPro" id="IPR012338">
    <property type="entry name" value="Beta-lactam/transpept-like"/>
</dbReference>
<keyword evidence="8" id="KW-1185">Reference proteome</keyword>
<evidence type="ECO:0000256" key="2">
    <source>
        <dbReference type="ARBA" id="ARBA00011881"/>
    </source>
</evidence>
<dbReference type="NCBIfam" id="TIGR03814">
    <property type="entry name" value="Gln_ase"/>
    <property type="match status" value="1"/>
</dbReference>
<dbReference type="AlphaFoldDB" id="A0A8J3PCK9"/>
<dbReference type="PANTHER" id="PTHR12544:SF29">
    <property type="entry name" value="GLUTAMINASE"/>
    <property type="match status" value="1"/>
</dbReference>
<evidence type="ECO:0000313" key="7">
    <source>
        <dbReference type="EMBL" id="GIG12122.1"/>
    </source>
</evidence>
<reference evidence="7" key="1">
    <citation type="submission" date="2021-01" db="EMBL/GenBank/DDBJ databases">
        <title>Whole genome shotgun sequence of Catellatospora methionotrophica NBRC 14553.</title>
        <authorList>
            <person name="Komaki H."/>
            <person name="Tamura T."/>
        </authorList>
    </citation>
    <scope>NUCLEOTIDE SEQUENCE</scope>
    <source>
        <strain evidence="7">NBRC 14553</strain>
    </source>
</reference>
<gene>
    <name evidence="6 7" type="primary">glsA</name>
    <name evidence="7" type="ORF">Cme02nite_04540</name>
</gene>
<sequence>MNLDTVVETVYAAARLHPVPDRRFGIAVATVDGRVHGQGSWQEPFAVQSIAKVFALALVIAADGDKIWARVGRRPSSRPYHAISELDVESGIPRNPLINAGALVVVDRLLEVTGGQACHGVLDLIRVEAAAAGVEMDAAVAEHERERSERNLALAHLMAAYGNLHQGVDQVLTHYIWQCAITASCRDLTLAALLLARGGVRADGRRLISPQDTRRINATMLACGAYDASADIAHRVGLPLKSGVGGGILAVAPGVGAVCAWGPGLDSSGNSVSGLLALEHFAALSGWSVF</sequence>
<dbReference type="EC" id="3.5.1.2" evidence="3 6"/>
<dbReference type="HAMAP" id="MF_00313">
    <property type="entry name" value="Glutaminase"/>
    <property type="match status" value="1"/>
</dbReference>
<feature type="binding site" evidence="6">
    <location>
        <position position="244"/>
    </location>
    <ligand>
        <name>substrate</name>
    </ligand>
</feature>
<evidence type="ECO:0000256" key="3">
    <source>
        <dbReference type="ARBA" id="ARBA00012918"/>
    </source>
</evidence>
<feature type="binding site" evidence="6">
    <location>
        <position position="151"/>
    </location>
    <ligand>
        <name>substrate</name>
    </ligand>
</feature>
<name>A0A8J3PCK9_9ACTN</name>
<comment type="subunit">
    <text evidence="2 6">Homotetramer.</text>
</comment>
<evidence type="ECO:0000256" key="1">
    <source>
        <dbReference type="ARBA" id="ARBA00011076"/>
    </source>
</evidence>